<dbReference type="EMBL" id="BMCG01000006">
    <property type="protein sequence ID" value="GGC17098.1"/>
    <property type="molecule type" value="Genomic_DNA"/>
</dbReference>
<keyword evidence="2" id="KW-1185">Reference proteome</keyword>
<reference evidence="1" key="1">
    <citation type="journal article" date="2014" name="Int. J. Syst. Evol. Microbiol.">
        <title>Complete genome sequence of Corynebacterium casei LMG S-19264T (=DSM 44701T), isolated from a smear-ripened cheese.</title>
        <authorList>
            <consortium name="US DOE Joint Genome Institute (JGI-PGF)"/>
            <person name="Walter F."/>
            <person name="Albersmeier A."/>
            <person name="Kalinowski J."/>
            <person name="Ruckert C."/>
        </authorList>
    </citation>
    <scope>NUCLEOTIDE SEQUENCE</scope>
    <source>
        <strain evidence="1">CCM 7086</strain>
    </source>
</reference>
<evidence type="ECO:0000313" key="2">
    <source>
        <dbReference type="Proteomes" id="UP000620266"/>
    </source>
</evidence>
<name>A0A8J2UNZ3_9BURK</name>
<dbReference type="Pfam" id="PF01202">
    <property type="entry name" value="SKI"/>
    <property type="match status" value="1"/>
</dbReference>
<dbReference type="Proteomes" id="UP000620266">
    <property type="component" value="Unassembled WGS sequence"/>
</dbReference>
<dbReference type="PRINTS" id="PR01100">
    <property type="entry name" value="SHIKIMTKNASE"/>
</dbReference>
<proteinExistence type="predicted"/>
<organism evidence="1 2">
    <name type="scientific">Oxalicibacterium flavum</name>
    <dbReference type="NCBI Taxonomy" id="179467"/>
    <lineage>
        <taxon>Bacteria</taxon>
        <taxon>Pseudomonadati</taxon>
        <taxon>Pseudomonadota</taxon>
        <taxon>Betaproteobacteria</taxon>
        <taxon>Burkholderiales</taxon>
        <taxon>Oxalobacteraceae</taxon>
        <taxon>Oxalicibacterium</taxon>
    </lineage>
</organism>
<reference evidence="1" key="2">
    <citation type="submission" date="2020-09" db="EMBL/GenBank/DDBJ databases">
        <authorList>
            <person name="Sun Q."/>
            <person name="Sedlacek I."/>
        </authorList>
    </citation>
    <scope>NUCLEOTIDE SEQUENCE</scope>
    <source>
        <strain evidence="1">CCM 7086</strain>
    </source>
</reference>
<dbReference type="Gene3D" id="3.40.50.300">
    <property type="entry name" value="P-loop containing nucleotide triphosphate hydrolases"/>
    <property type="match status" value="1"/>
</dbReference>
<accession>A0A8J2UNZ3</accession>
<sequence length="188" mass="21086">MNAIQLIGPGAAGKTTLGRALAERLALPFFDLDQEFIRRIGNISSFINTFGYPAYARQNVIHYLQMTKGASSPAVIALSSGFMTYPKNVHPDYADLLDQIAYGPSTLVLLPSLDFETCVAETVRRQMQRPFARSPEREEEVIRARFLPYAELPAKKIETLEPIEKLLESALNLLDDKFTENQIRKSHG</sequence>
<evidence type="ECO:0000313" key="1">
    <source>
        <dbReference type="EMBL" id="GGC17098.1"/>
    </source>
</evidence>
<protein>
    <recommendedName>
        <fullName evidence="3">Shikimate kinase</fullName>
    </recommendedName>
</protein>
<gene>
    <name evidence="1" type="ORF">GCM10007205_27600</name>
</gene>
<dbReference type="RefSeq" id="WP_188397184.1">
    <property type="nucleotide sequence ID" value="NZ_BMCG01000006.1"/>
</dbReference>
<dbReference type="InterPro" id="IPR031322">
    <property type="entry name" value="Shikimate/glucono_kinase"/>
</dbReference>
<dbReference type="SUPFAM" id="SSF52540">
    <property type="entry name" value="P-loop containing nucleoside triphosphate hydrolases"/>
    <property type="match status" value="1"/>
</dbReference>
<dbReference type="AlphaFoldDB" id="A0A8J2UNZ3"/>
<comment type="caution">
    <text evidence="1">The sequence shown here is derived from an EMBL/GenBank/DDBJ whole genome shotgun (WGS) entry which is preliminary data.</text>
</comment>
<evidence type="ECO:0008006" key="3">
    <source>
        <dbReference type="Google" id="ProtNLM"/>
    </source>
</evidence>
<dbReference type="InterPro" id="IPR027417">
    <property type="entry name" value="P-loop_NTPase"/>
</dbReference>